<keyword evidence="2" id="KW-1185">Reference proteome</keyword>
<accession>L9LCZ1</accession>
<protein>
    <submittedName>
        <fullName evidence="1">Uncharacterized protein</fullName>
    </submittedName>
</protein>
<reference evidence="2" key="1">
    <citation type="submission" date="2012-07" db="EMBL/GenBank/DDBJ databases">
        <title>Genome of the Chinese tree shrew, a rising model animal genetically related to primates.</title>
        <authorList>
            <person name="Zhang G."/>
            <person name="Fan Y."/>
            <person name="Yao Y."/>
            <person name="Huang Z."/>
        </authorList>
    </citation>
    <scope>NUCLEOTIDE SEQUENCE [LARGE SCALE GENOMIC DNA]</scope>
</reference>
<organism evidence="1 2">
    <name type="scientific">Tupaia chinensis</name>
    <name type="common">Chinese tree shrew</name>
    <name type="synonym">Tupaia belangeri chinensis</name>
    <dbReference type="NCBI Taxonomy" id="246437"/>
    <lineage>
        <taxon>Eukaryota</taxon>
        <taxon>Metazoa</taxon>
        <taxon>Chordata</taxon>
        <taxon>Craniata</taxon>
        <taxon>Vertebrata</taxon>
        <taxon>Euteleostomi</taxon>
        <taxon>Mammalia</taxon>
        <taxon>Eutheria</taxon>
        <taxon>Euarchontoglires</taxon>
        <taxon>Scandentia</taxon>
        <taxon>Tupaiidae</taxon>
        <taxon>Tupaia</taxon>
    </lineage>
</organism>
<sequence>MSACAHLYNHSACPTQLSMSFLTLDPLAMSIFQGWQLPLNLLPLFCFCPSSSEAALSPLATAKRAGRQRAILPMSHGLFAHPVPLSLEQTLEQPELHLGAPQLAVTGAHPPPSPEECWIYPSYLGCSGLINCYIAVFR</sequence>
<evidence type="ECO:0000313" key="1">
    <source>
        <dbReference type="EMBL" id="ELW72816.1"/>
    </source>
</evidence>
<dbReference type="EMBL" id="KB320389">
    <property type="protein sequence ID" value="ELW72816.1"/>
    <property type="molecule type" value="Genomic_DNA"/>
</dbReference>
<reference evidence="2" key="2">
    <citation type="journal article" date="2013" name="Nat. Commun.">
        <title>Genome of the Chinese tree shrew.</title>
        <authorList>
            <person name="Fan Y."/>
            <person name="Huang Z.Y."/>
            <person name="Cao C.C."/>
            <person name="Chen C.S."/>
            <person name="Chen Y.X."/>
            <person name="Fan D.D."/>
            <person name="He J."/>
            <person name="Hou H.L."/>
            <person name="Hu L."/>
            <person name="Hu X.T."/>
            <person name="Jiang X.T."/>
            <person name="Lai R."/>
            <person name="Lang Y.S."/>
            <person name="Liang B."/>
            <person name="Liao S.G."/>
            <person name="Mu D."/>
            <person name="Ma Y.Y."/>
            <person name="Niu Y.Y."/>
            <person name="Sun X.Q."/>
            <person name="Xia J.Q."/>
            <person name="Xiao J."/>
            <person name="Xiong Z.Q."/>
            <person name="Xu L."/>
            <person name="Yang L."/>
            <person name="Zhang Y."/>
            <person name="Zhao W."/>
            <person name="Zhao X.D."/>
            <person name="Zheng Y.T."/>
            <person name="Zhou J.M."/>
            <person name="Zhu Y.B."/>
            <person name="Zhang G.J."/>
            <person name="Wang J."/>
            <person name="Yao Y.G."/>
        </authorList>
    </citation>
    <scope>NUCLEOTIDE SEQUENCE [LARGE SCALE GENOMIC DNA]</scope>
</reference>
<name>L9LCZ1_TUPCH</name>
<evidence type="ECO:0000313" key="2">
    <source>
        <dbReference type="Proteomes" id="UP000011518"/>
    </source>
</evidence>
<dbReference type="AlphaFoldDB" id="L9LCZ1"/>
<gene>
    <name evidence="1" type="ORF">TREES_T100009574</name>
</gene>
<dbReference type="Proteomes" id="UP000011518">
    <property type="component" value="Unassembled WGS sequence"/>
</dbReference>
<dbReference type="InParanoid" id="L9LCZ1"/>
<proteinExistence type="predicted"/>